<evidence type="ECO:0000313" key="2">
    <source>
        <dbReference type="Proteomes" id="UP000015441"/>
    </source>
</evidence>
<dbReference type="STRING" id="546991.N1JGW7"/>
<name>N1JGW7_BLUG1</name>
<gene>
    <name evidence="1" type="ORF">BGHDH14_bgh01949</name>
</gene>
<comment type="caution">
    <text evidence="1">The sequence shown here is derived from an EMBL/GenBank/DDBJ whole genome shotgun (WGS) entry which is preliminary data.</text>
</comment>
<dbReference type="InParanoid" id="N1JGW7"/>
<feature type="non-terminal residue" evidence="1">
    <location>
        <position position="1"/>
    </location>
</feature>
<accession>N1JGW7</accession>
<dbReference type="Proteomes" id="UP000015441">
    <property type="component" value="Unassembled WGS sequence"/>
</dbReference>
<dbReference type="EMBL" id="CAUH01003290">
    <property type="protein sequence ID" value="CCU77048.1"/>
    <property type="molecule type" value="Genomic_DNA"/>
</dbReference>
<sequence>APHRNWKALFDRNNAPRPGFRILEEAGMATIHKPRPQIEQCKRCLGFHATRGCSRAPACWNCGSNMHSEAECKALTKCRNCGGPHRSDSRDCKVRPRISGPVNKEQLARIRQIEQGEFAKVARARAAAERAEEAIIAAAKDVSMAEATGFGALGPEEEV</sequence>
<keyword evidence="2" id="KW-1185">Reference proteome</keyword>
<dbReference type="AlphaFoldDB" id="N1JGW7"/>
<protein>
    <submittedName>
        <fullName evidence="1">Putative effector protein</fullName>
    </submittedName>
</protein>
<evidence type="ECO:0000313" key="1">
    <source>
        <dbReference type="EMBL" id="CCU77048.1"/>
    </source>
</evidence>
<dbReference type="OrthoDB" id="3598344at2759"/>
<reference evidence="1 2" key="1">
    <citation type="journal article" date="2010" name="Science">
        <title>Genome expansion and gene loss in powdery mildew fungi reveal tradeoffs in extreme parasitism.</title>
        <authorList>
            <person name="Spanu P.D."/>
            <person name="Abbott J.C."/>
            <person name="Amselem J."/>
            <person name="Burgis T.A."/>
            <person name="Soanes D.M."/>
            <person name="Stueber K."/>
            <person name="Ver Loren van Themaat E."/>
            <person name="Brown J.K.M."/>
            <person name="Butcher S.A."/>
            <person name="Gurr S.J."/>
            <person name="Lebrun M.-H."/>
            <person name="Ridout C.J."/>
            <person name="Schulze-Lefert P."/>
            <person name="Talbot N.J."/>
            <person name="Ahmadinejad N."/>
            <person name="Ametz C."/>
            <person name="Barton G.R."/>
            <person name="Benjdia M."/>
            <person name="Bidzinski P."/>
            <person name="Bindschedler L.V."/>
            <person name="Both M."/>
            <person name="Brewer M.T."/>
            <person name="Cadle-Davidson L."/>
            <person name="Cadle-Davidson M.M."/>
            <person name="Collemare J."/>
            <person name="Cramer R."/>
            <person name="Frenkel O."/>
            <person name="Godfrey D."/>
            <person name="Harriman J."/>
            <person name="Hoede C."/>
            <person name="King B.C."/>
            <person name="Klages S."/>
            <person name="Kleemann J."/>
            <person name="Knoll D."/>
            <person name="Koti P.S."/>
            <person name="Kreplak J."/>
            <person name="Lopez-Ruiz F.J."/>
            <person name="Lu X."/>
            <person name="Maekawa T."/>
            <person name="Mahanil S."/>
            <person name="Micali C."/>
            <person name="Milgroom M.G."/>
            <person name="Montana G."/>
            <person name="Noir S."/>
            <person name="O'Connell R.J."/>
            <person name="Oberhaensli S."/>
            <person name="Parlange F."/>
            <person name="Pedersen C."/>
            <person name="Quesneville H."/>
            <person name="Reinhardt R."/>
            <person name="Rott M."/>
            <person name="Sacristan S."/>
            <person name="Schmidt S.M."/>
            <person name="Schoen M."/>
            <person name="Skamnioti P."/>
            <person name="Sommer H."/>
            <person name="Stephens A."/>
            <person name="Takahara H."/>
            <person name="Thordal-Christensen H."/>
            <person name="Vigouroux M."/>
            <person name="Wessling R."/>
            <person name="Wicker T."/>
            <person name="Panstruga R."/>
        </authorList>
    </citation>
    <scope>NUCLEOTIDE SEQUENCE [LARGE SCALE GENOMIC DNA]</scope>
    <source>
        <strain evidence="1">DH14</strain>
    </source>
</reference>
<proteinExistence type="predicted"/>
<organism evidence="1 2">
    <name type="scientific">Blumeria graminis f. sp. hordei (strain DH14)</name>
    <name type="common">Barley powdery mildew</name>
    <name type="synonym">Oidium monilioides f. sp. hordei</name>
    <dbReference type="NCBI Taxonomy" id="546991"/>
    <lineage>
        <taxon>Eukaryota</taxon>
        <taxon>Fungi</taxon>
        <taxon>Dikarya</taxon>
        <taxon>Ascomycota</taxon>
        <taxon>Pezizomycotina</taxon>
        <taxon>Leotiomycetes</taxon>
        <taxon>Erysiphales</taxon>
        <taxon>Erysiphaceae</taxon>
        <taxon>Blumeria</taxon>
        <taxon>Blumeria hordei</taxon>
    </lineage>
</organism>
<dbReference type="HOGENOM" id="CLU_018153_4_2_1"/>